<sequence>MAGQIITLIGVLVGALTSFFATSMAERAKFRRTLATRWDERKLDTYIEYTSCIKEEVRTARRAVEAGERGESPAEALAEMDAAEARRSLLFEGLVLLSNDAAIEAANTVNQRTWDLLKCARGPVQEAVGRRPELSMLVIEALNALHIAARSDLFIDGSQLVRRR</sequence>
<proteinExistence type="predicted"/>
<organism evidence="1 2">
    <name type="scientific">Streptomyces decoyicus</name>
    <dbReference type="NCBI Taxonomy" id="249567"/>
    <lineage>
        <taxon>Bacteria</taxon>
        <taxon>Bacillati</taxon>
        <taxon>Actinomycetota</taxon>
        <taxon>Actinomycetes</taxon>
        <taxon>Kitasatosporales</taxon>
        <taxon>Streptomycetaceae</taxon>
        <taxon>Streptomyces</taxon>
    </lineage>
</organism>
<reference evidence="1 2" key="1">
    <citation type="submission" date="2022-10" db="EMBL/GenBank/DDBJ databases">
        <title>The complete genomes of actinobacterial strains from the NBC collection.</title>
        <authorList>
            <person name="Joergensen T.S."/>
            <person name="Alvarez Arevalo M."/>
            <person name="Sterndorff E.B."/>
            <person name="Faurdal D."/>
            <person name="Vuksanovic O."/>
            <person name="Mourched A.-S."/>
            <person name="Charusanti P."/>
            <person name="Shaw S."/>
            <person name="Blin K."/>
            <person name="Weber T."/>
        </authorList>
    </citation>
    <scope>NUCLEOTIDE SEQUENCE [LARGE SCALE GENOMIC DNA]</scope>
    <source>
        <strain evidence="1 2">NBC 01774</strain>
    </source>
</reference>
<dbReference type="EMBL" id="CP109106">
    <property type="protein sequence ID" value="WSB69329.1"/>
    <property type="molecule type" value="Genomic_DNA"/>
</dbReference>
<evidence type="ECO:0000313" key="2">
    <source>
        <dbReference type="Proteomes" id="UP001344251"/>
    </source>
</evidence>
<keyword evidence="2" id="KW-1185">Reference proteome</keyword>
<accession>A0ABZ1FG30</accession>
<protein>
    <recommendedName>
        <fullName evidence="3">Secreted protein</fullName>
    </recommendedName>
</protein>
<name>A0ABZ1FG30_9ACTN</name>
<evidence type="ECO:0000313" key="1">
    <source>
        <dbReference type="EMBL" id="WSB69329.1"/>
    </source>
</evidence>
<dbReference type="Proteomes" id="UP001344251">
    <property type="component" value="Chromosome"/>
</dbReference>
<dbReference type="RefSeq" id="WP_326618838.1">
    <property type="nucleotide sequence ID" value="NZ_CP109106.1"/>
</dbReference>
<gene>
    <name evidence="1" type="ORF">OG863_15970</name>
</gene>
<evidence type="ECO:0008006" key="3">
    <source>
        <dbReference type="Google" id="ProtNLM"/>
    </source>
</evidence>